<dbReference type="Gene3D" id="3.30.70.1050">
    <property type="entry name" value="Trigger factor ribosome-binding domain"/>
    <property type="match status" value="1"/>
</dbReference>
<evidence type="ECO:0000313" key="3">
    <source>
        <dbReference type="Proteomes" id="UP001172082"/>
    </source>
</evidence>
<comment type="caution">
    <text evidence="2">The sequence shown here is derived from an EMBL/GenBank/DDBJ whole genome shotgun (WGS) entry which is preliminary data.</text>
</comment>
<dbReference type="Proteomes" id="UP001172082">
    <property type="component" value="Unassembled WGS sequence"/>
</dbReference>
<evidence type="ECO:0000259" key="1">
    <source>
        <dbReference type="Pfam" id="PF05697"/>
    </source>
</evidence>
<dbReference type="GO" id="GO:0003755">
    <property type="term" value="F:peptidyl-prolyl cis-trans isomerase activity"/>
    <property type="evidence" value="ECO:0007669"/>
    <property type="project" value="UniProtKB-EC"/>
</dbReference>
<dbReference type="PANTHER" id="PTHR30560">
    <property type="entry name" value="TRIGGER FACTOR CHAPERONE AND PEPTIDYL-PROLYL CIS/TRANS ISOMERASE"/>
    <property type="match status" value="1"/>
</dbReference>
<dbReference type="SUPFAM" id="SSF102735">
    <property type="entry name" value="Trigger factor ribosome-binding domain"/>
    <property type="match status" value="1"/>
</dbReference>
<protein>
    <submittedName>
        <fullName evidence="2">Trigger factor</fullName>
        <ecNumber evidence="2">5.2.1.8</ecNumber>
    </submittedName>
</protein>
<organism evidence="2 3">
    <name type="scientific">Splendidivirga corallicola</name>
    <dbReference type="NCBI Taxonomy" id="3051826"/>
    <lineage>
        <taxon>Bacteria</taxon>
        <taxon>Pseudomonadati</taxon>
        <taxon>Bacteroidota</taxon>
        <taxon>Cytophagia</taxon>
        <taxon>Cytophagales</taxon>
        <taxon>Splendidivirgaceae</taxon>
        <taxon>Splendidivirga</taxon>
    </lineage>
</organism>
<dbReference type="InterPro" id="IPR036611">
    <property type="entry name" value="Trigger_fac_ribosome-bd_sf"/>
</dbReference>
<feature type="domain" description="Trigger factor ribosome-binding bacterial" evidence="1">
    <location>
        <begin position="1"/>
        <end position="149"/>
    </location>
</feature>
<dbReference type="EC" id="5.2.1.8" evidence="2"/>
<proteinExistence type="predicted"/>
<gene>
    <name evidence="2" type="primary">tig</name>
    <name evidence="2" type="ORF">QQ008_17950</name>
</gene>
<dbReference type="RefSeq" id="WP_346753302.1">
    <property type="nucleotide sequence ID" value="NZ_JAUJEA010000007.1"/>
</dbReference>
<dbReference type="InterPro" id="IPR037041">
    <property type="entry name" value="Trigger_fac_C_sf"/>
</dbReference>
<sequence>MDITLEKKTSTEGSIKITLKEDDYQPKVEEKIKEYSKKANVKGFRPGKVPTSYIKKLYGKSILVEEINQILSHSLTNYIRENKINILGEPLPNTDEQSSIDWDHQKEFDFEYSVGMVDDFKYDLSKKVKITAYDIELDDKTLNKTLEDLKVQYGEMTNPESSEEGDSLYGTLQQPESEFSNDTLLNIDDIEKKERKKFIGAKKDDSIKFDLGKTIKDELVLQQITGKSKEEAADLKGDFEFIVKNVNRKVPAELNQEFFDKIFGKDIVKSEEEFIEKVKSTIGENYQRESNMFLDTSIQKELIKATKMEIPDEFLKRWLLTSNQGKVTEEDIEREYDIYVEDLKWNLIKNKIGEDNEIKVEHEDVNEKAKNLIREQLGQSGLSEQLEANIDSFADNYLKGENGNNYMKVYNQVQAEKIMDTIKGSITITRKKVDVEKFKKIVQN</sequence>
<dbReference type="Gene3D" id="1.10.3120.10">
    <property type="entry name" value="Trigger factor, C-terminal domain"/>
    <property type="match status" value="1"/>
</dbReference>
<accession>A0ABT8KR88</accession>
<dbReference type="InterPro" id="IPR005215">
    <property type="entry name" value="Trig_fac"/>
</dbReference>
<keyword evidence="3" id="KW-1185">Reference proteome</keyword>
<reference evidence="2" key="1">
    <citation type="submission" date="2023-06" db="EMBL/GenBank/DDBJ databases">
        <title>Genomic of Parafulvivirga corallium.</title>
        <authorList>
            <person name="Wang G."/>
        </authorList>
    </citation>
    <scope>NUCLEOTIDE SEQUENCE</scope>
    <source>
        <strain evidence="2">BMA10</strain>
    </source>
</reference>
<name>A0ABT8KR88_9BACT</name>
<evidence type="ECO:0000313" key="2">
    <source>
        <dbReference type="EMBL" id="MDN5203277.1"/>
    </source>
</evidence>
<dbReference type="Pfam" id="PF05697">
    <property type="entry name" value="Trigger_N"/>
    <property type="match status" value="1"/>
</dbReference>
<dbReference type="EMBL" id="JAUJEA010000007">
    <property type="protein sequence ID" value="MDN5203277.1"/>
    <property type="molecule type" value="Genomic_DNA"/>
</dbReference>
<dbReference type="PANTHER" id="PTHR30560:SF3">
    <property type="entry name" value="TRIGGER FACTOR-LIKE PROTEIN TIG, CHLOROPLASTIC"/>
    <property type="match status" value="1"/>
</dbReference>
<dbReference type="InterPro" id="IPR008881">
    <property type="entry name" value="Trigger_fac_ribosome-bd_bac"/>
</dbReference>
<keyword evidence="2" id="KW-0413">Isomerase</keyword>
<dbReference type="NCBIfam" id="TIGR00115">
    <property type="entry name" value="tig"/>
    <property type="match status" value="1"/>
</dbReference>
<dbReference type="SUPFAM" id="SSF109998">
    <property type="entry name" value="Triger factor/SurA peptide-binding domain-like"/>
    <property type="match status" value="1"/>
</dbReference>
<dbReference type="InterPro" id="IPR027304">
    <property type="entry name" value="Trigger_fact/SurA_dom_sf"/>
</dbReference>